<dbReference type="AlphaFoldDB" id="A0AAW2KGX6"/>
<comment type="caution">
    <text evidence="8">The sequence shown here is derived from an EMBL/GenBank/DDBJ whole genome shotgun (WGS) entry which is preliminary data.</text>
</comment>
<evidence type="ECO:0000313" key="8">
    <source>
        <dbReference type="EMBL" id="KAL0305697.1"/>
    </source>
</evidence>
<evidence type="ECO:0000259" key="7">
    <source>
        <dbReference type="PROSITE" id="PS51715"/>
    </source>
</evidence>
<reference evidence="8" key="1">
    <citation type="submission" date="2020-06" db="EMBL/GenBank/DDBJ databases">
        <authorList>
            <person name="Li T."/>
            <person name="Hu X."/>
            <person name="Zhang T."/>
            <person name="Song X."/>
            <person name="Zhang H."/>
            <person name="Dai N."/>
            <person name="Sheng W."/>
            <person name="Hou X."/>
            <person name="Wei L."/>
        </authorList>
    </citation>
    <scope>NUCLEOTIDE SEQUENCE</scope>
    <source>
        <strain evidence="8">G02</strain>
        <tissue evidence="8">Leaf</tissue>
    </source>
</reference>
<dbReference type="FunFam" id="3.40.50.300:FF:000723">
    <property type="entry name" value="Guanylate-binding family protein"/>
    <property type="match status" value="1"/>
</dbReference>
<dbReference type="PANTHER" id="PTHR10751">
    <property type="entry name" value="GUANYLATE BINDING PROTEIN"/>
    <property type="match status" value="1"/>
</dbReference>
<keyword evidence="2" id="KW-0378">Hydrolase</keyword>
<dbReference type="InterPro" id="IPR015894">
    <property type="entry name" value="Guanylate-bd_N"/>
</dbReference>
<keyword evidence="1" id="KW-0547">Nucleotide-binding</keyword>
<evidence type="ECO:0000256" key="6">
    <source>
        <dbReference type="SAM" id="MobiDB-lite"/>
    </source>
</evidence>
<dbReference type="CDD" id="cd01851">
    <property type="entry name" value="GBP"/>
    <property type="match status" value="1"/>
</dbReference>
<feature type="coiled-coil region" evidence="5">
    <location>
        <begin position="705"/>
        <end position="812"/>
    </location>
</feature>
<dbReference type="GO" id="GO:0003924">
    <property type="term" value="F:GTPase activity"/>
    <property type="evidence" value="ECO:0007669"/>
    <property type="project" value="InterPro"/>
</dbReference>
<dbReference type="InterPro" id="IPR003191">
    <property type="entry name" value="Guanylate-bd/ATL_C"/>
</dbReference>
<dbReference type="Gene3D" id="1.20.1000.10">
    <property type="entry name" value="Guanylate-binding protein, C-terminal domain"/>
    <property type="match status" value="1"/>
</dbReference>
<sequence length="990" mass="112718">MMRLFSRGSAGESPHTASPPTPRAPVSSNMSAGPARPIRLVYSDEKGKFHMDPEAVALLQLVKEPVGVVSVCGRARQGKSFILNQLLGRSSGFQVASTHRPCTKGLWLWSTPLRRTALDGTEYNLLLLDTEGIDAYDQTGKYSTQIFSLAVLLSSMFIYNQMGGIDEAALDRLSLVTEMTKHIRVRASGGRSTASELGQFSPIFVWLLRDFYLDLEEDNRKITPRDYLELALRPVQGGGRDVAAKNEIRESIRALFPDRECYTLVRPLTNENDLQRLDQIPLEKLRPEFRSGLDSLTKFVFERTRPKQMGATVMTGPILARITQSFLDALNDGAVPTITSSWQSVEEAECLRAYESGTEVYMSAFDRSKPPEEAALREAHEDAVQKSMAAFNATAVGAGSIRQKYEKRLQSFLKKAFEDIKKDAFREAYLQCTSTIENMKEELRKACHAPDAKIDAVLKARLGVPRELIFLMYEQVLDGLLSKYEATCHGPEKWRKAVLFMQQSFEGPLLDLIKRQMDQIGTEKSSLALKCRSIEEKLNLLNKQLEASEKYKSEYLKRYEDAINDKKKLGDDYMSRITNLQKKCSSLEEKSSNLSKTLDTARQEVMDWKRKYELVFSKQKAEEEQFSAEVAMLRSKSSAADARLAAAQEKAQSAQEEAEEWKRKYDTAVRETKNALEKAAAIQERINSQTQSREAALRAEFSTALAEKEDEIKEKAVKIEQAEQRLTTLSLELKAAESKIKNYDLEMSIKLELKELVEKVESANANALSAESKARILEQEKYTWSRSTELSLTDLRKSRKGVKQLRKRLKERLSWLMKPGRKQRLPRRIKVIFQRVAMERLAQIERAERHAETLERQKADLANEMERYRAAERDALFKVEMLEERVREREKEIDSLLQSNNSQRKNTVQVLETLLESERAAHAEANNRAEALSVQLQVTQGKLDELSQELTALKFGEKSTLDSRLRTASHAKRGRTDDYEWALTQYMIQA</sequence>
<accession>A0AAW2KGX6</accession>
<dbReference type="Gene3D" id="3.40.50.300">
    <property type="entry name" value="P-loop containing nucleotide triphosphate hydrolases"/>
    <property type="match status" value="1"/>
</dbReference>
<name>A0AAW2KGX6_SESRA</name>
<dbReference type="EMBL" id="JACGWJ010000028">
    <property type="protein sequence ID" value="KAL0305697.1"/>
    <property type="molecule type" value="Genomic_DNA"/>
</dbReference>
<dbReference type="SUPFAM" id="SSF52540">
    <property type="entry name" value="P-loop containing nucleoside triphosphate hydrolases"/>
    <property type="match status" value="1"/>
</dbReference>
<evidence type="ECO:0000256" key="3">
    <source>
        <dbReference type="ARBA" id="ARBA00023134"/>
    </source>
</evidence>
<dbReference type="InterPro" id="IPR027417">
    <property type="entry name" value="P-loop_NTPase"/>
</dbReference>
<feature type="coiled-coil region" evidence="5">
    <location>
        <begin position="837"/>
        <end position="949"/>
    </location>
</feature>
<organism evidence="8">
    <name type="scientific">Sesamum radiatum</name>
    <name type="common">Black benniseed</name>
    <dbReference type="NCBI Taxonomy" id="300843"/>
    <lineage>
        <taxon>Eukaryota</taxon>
        <taxon>Viridiplantae</taxon>
        <taxon>Streptophyta</taxon>
        <taxon>Embryophyta</taxon>
        <taxon>Tracheophyta</taxon>
        <taxon>Spermatophyta</taxon>
        <taxon>Magnoliopsida</taxon>
        <taxon>eudicotyledons</taxon>
        <taxon>Gunneridae</taxon>
        <taxon>Pentapetalae</taxon>
        <taxon>asterids</taxon>
        <taxon>lamiids</taxon>
        <taxon>Lamiales</taxon>
        <taxon>Pedaliaceae</taxon>
        <taxon>Sesamum</taxon>
    </lineage>
</organism>
<keyword evidence="5" id="KW-0175">Coiled coil</keyword>
<evidence type="ECO:0000256" key="1">
    <source>
        <dbReference type="ARBA" id="ARBA00022741"/>
    </source>
</evidence>
<dbReference type="PROSITE" id="PS51715">
    <property type="entry name" value="G_GB1_RHD3"/>
    <property type="match status" value="1"/>
</dbReference>
<dbReference type="Pfam" id="PF02263">
    <property type="entry name" value="GBP"/>
    <property type="match status" value="1"/>
</dbReference>
<feature type="domain" description="GB1/RHD3-type G" evidence="7">
    <location>
        <begin position="63"/>
        <end position="305"/>
    </location>
</feature>
<dbReference type="InterPro" id="IPR036543">
    <property type="entry name" value="Guanylate-bd_C_sf"/>
</dbReference>
<reference evidence="8" key="2">
    <citation type="journal article" date="2024" name="Plant">
        <title>Genomic evolution and insights into agronomic trait innovations of Sesamum species.</title>
        <authorList>
            <person name="Miao H."/>
            <person name="Wang L."/>
            <person name="Qu L."/>
            <person name="Liu H."/>
            <person name="Sun Y."/>
            <person name="Le M."/>
            <person name="Wang Q."/>
            <person name="Wei S."/>
            <person name="Zheng Y."/>
            <person name="Lin W."/>
            <person name="Duan Y."/>
            <person name="Cao H."/>
            <person name="Xiong S."/>
            <person name="Wang X."/>
            <person name="Wei L."/>
            <person name="Li C."/>
            <person name="Ma Q."/>
            <person name="Ju M."/>
            <person name="Zhao R."/>
            <person name="Li G."/>
            <person name="Mu C."/>
            <person name="Tian Q."/>
            <person name="Mei H."/>
            <person name="Zhang T."/>
            <person name="Gao T."/>
            <person name="Zhang H."/>
        </authorList>
    </citation>
    <scope>NUCLEOTIDE SEQUENCE</scope>
    <source>
        <strain evidence="8">G02</strain>
    </source>
</reference>
<protein>
    <submittedName>
        <fullName evidence="8">Guanylate-binding protein 4</fullName>
    </submittedName>
</protein>
<keyword evidence="3" id="KW-0342">GTP-binding</keyword>
<dbReference type="InterPro" id="IPR030386">
    <property type="entry name" value="G_GB1_RHD3_dom"/>
</dbReference>
<feature type="coiled-coil region" evidence="5">
    <location>
        <begin position="524"/>
        <end position="551"/>
    </location>
</feature>
<evidence type="ECO:0000256" key="5">
    <source>
        <dbReference type="SAM" id="Coils"/>
    </source>
</evidence>
<evidence type="ECO:0000256" key="2">
    <source>
        <dbReference type="ARBA" id="ARBA00022801"/>
    </source>
</evidence>
<comment type="similarity">
    <text evidence="4">Belongs to the TRAFAC class dynamin-like GTPase superfamily. GB1/RHD3 GTPase family.</text>
</comment>
<dbReference type="SUPFAM" id="SSF48340">
    <property type="entry name" value="Interferon-induced guanylate-binding protein 1 (GBP1), C-terminal domain"/>
    <property type="match status" value="1"/>
</dbReference>
<feature type="coiled-coil region" evidence="5">
    <location>
        <begin position="637"/>
        <end position="678"/>
    </location>
</feature>
<feature type="region of interest" description="Disordered" evidence="6">
    <location>
        <begin position="1"/>
        <end position="32"/>
    </location>
</feature>
<evidence type="ECO:0000256" key="4">
    <source>
        <dbReference type="PROSITE-ProRule" id="PRU01052"/>
    </source>
</evidence>
<proteinExistence type="inferred from homology"/>
<feature type="coiled-coil region" evidence="5">
    <location>
        <begin position="577"/>
        <end position="604"/>
    </location>
</feature>
<dbReference type="GO" id="GO:0005525">
    <property type="term" value="F:GTP binding"/>
    <property type="evidence" value="ECO:0007669"/>
    <property type="project" value="UniProtKB-KW"/>
</dbReference>
<dbReference type="Pfam" id="PF02841">
    <property type="entry name" value="GBP_C"/>
    <property type="match status" value="1"/>
</dbReference>
<gene>
    <name evidence="8" type="ORF">Sradi_5987000</name>
</gene>